<dbReference type="Pfam" id="PF07694">
    <property type="entry name" value="5TM-5TMR_LYT"/>
    <property type="match status" value="1"/>
</dbReference>
<feature type="transmembrane region" description="Helical" evidence="14">
    <location>
        <begin position="82"/>
        <end position="115"/>
    </location>
</feature>
<dbReference type="InterPro" id="IPR029016">
    <property type="entry name" value="GAF-like_dom_sf"/>
</dbReference>
<keyword evidence="10" id="KW-0067">ATP-binding</keyword>
<evidence type="ECO:0000256" key="1">
    <source>
        <dbReference type="ARBA" id="ARBA00000085"/>
    </source>
</evidence>
<dbReference type="InterPro" id="IPR005467">
    <property type="entry name" value="His_kinase_dom"/>
</dbReference>
<dbReference type="PROSITE" id="PS50109">
    <property type="entry name" value="HIS_KIN"/>
    <property type="match status" value="1"/>
</dbReference>
<feature type="transmembrane region" description="Helical" evidence="14">
    <location>
        <begin position="121"/>
        <end position="142"/>
    </location>
</feature>
<dbReference type="SUPFAM" id="SSF55874">
    <property type="entry name" value="ATPase domain of HSP90 chaperone/DNA topoisomerase II/histidine kinase"/>
    <property type="match status" value="1"/>
</dbReference>
<keyword evidence="17" id="KW-1185">Reference proteome</keyword>
<dbReference type="InterPro" id="IPR010559">
    <property type="entry name" value="Sig_transdc_His_kin_internal"/>
</dbReference>
<keyword evidence="13 14" id="KW-0472">Membrane</keyword>
<dbReference type="GO" id="GO:0005886">
    <property type="term" value="C:plasma membrane"/>
    <property type="evidence" value="ECO:0007669"/>
    <property type="project" value="UniProtKB-SubCell"/>
</dbReference>
<feature type="transmembrane region" description="Helical" evidence="14">
    <location>
        <begin position="154"/>
        <end position="173"/>
    </location>
</feature>
<feature type="domain" description="Histidine kinase" evidence="15">
    <location>
        <begin position="476"/>
        <end position="579"/>
    </location>
</feature>
<dbReference type="Pfam" id="PF02518">
    <property type="entry name" value="HATPase_c"/>
    <property type="match status" value="1"/>
</dbReference>
<keyword evidence="5" id="KW-0597">Phosphoprotein</keyword>
<proteinExistence type="predicted"/>
<dbReference type="Pfam" id="PF06580">
    <property type="entry name" value="His_kinase"/>
    <property type="match status" value="1"/>
</dbReference>
<organism evidence="16 17">
    <name type="scientific">Kroppenstedtia eburnea</name>
    <dbReference type="NCBI Taxonomy" id="714067"/>
    <lineage>
        <taxon>Bacteria</taxon>
        <taxon>Bacillati</taxon>
        <taxon>Bacillota</taxon>
        <taxon>Bacilli</taxon>
        <taxon>Bacillales</taxon>
        <taxon>Thermoactinomycetaceae</taxon>
        <taxon>Kroppenstedtia</taxon>
    </lineage>
</organism>
<evidence type="ECO:0000256" key="11">
    <source>
        <dbReference type="ARBA" id="ARBA00022989"/>
    </source>
</evidence>
<comment type="subcellular location">
    <subcellularLocation>
        <location evidence="2">Cell membrane</location>
        <topology evidence="2">Multi-pass membrane protein</topology>
    </subcellularLocation>
</comment>
<evidence type="ECO:0000256" key="14">
    <source>
        <dbReference type="SAM" id="Phobius"/>
    </source>
</evidence>
<protein>
    <recommendedName>
        <fullName evidence="3">histidine kinase</fullName>
        <ecNumber evidence="3">2.7.13.3</ecNumber>
    </recommendedName>
</protein>
<dbReference type="Gene3D" id="3.30.565.10">
    <property type="entry name" value="Histidine kinase-like ATPase, C-terminal domain"/>
    <property type="match status" value="1"/>
</dbReference>
<dbReference type="InterPro" id="IPR011620">
    <property type="entry name" value="Sig_transdc_His_kinase_LytS_TM"/>
</dbReference>
<evidence type="ECO:0000256" key="10">
    <source>
        <dbReference type="ARBA" id="ARBA00022840"/>
    </source>
</evidence>
<keyword evidence="12" id="KW-0902">Two-component regulatory system</keyword>
<dbReference type="SUPFAM" id="SSF55781">
    <property type="entry name" value="GAF domain-like"/>
    <property type="match status" value="1"/>
</dbReference>
<feature type="transmembrane region" description="Helical" evidence="14">
    <location>
        <begin position="43"/>
        <end position="61"/>
    </location>
</feature>
<evidence type="ECO:0000256" key="6">
    <source>
        <dbReference type="ARBA" id="ARBA00022679"/>
    </source>
</evidence>
<dbReference type="OrthoDB" id="9776552at2"/>
<evidence type="ECO:0000313" key="17">
    <source>
        <dbReference type="Proteomes" id="UP000186795"/>
    </source>
</evidence>
<evidence type="ECO:0000313" key="16">
    <source>
        <dbReference type="EMBL" id="SIS62211.1"/>
    </source>
</evidence>
<evidence type="ECO:0000256" key="9">
    <source>
        <dbReference type="ARBA" id="ARBA00022777"/>
    </source>
</evidence>
<keyword evidence="9 16" id="KW-0418">Kinase</keyword>
<evidence type="ECO:0000256" key="8">
    <source>
        <dbReference type="ARBA" id="ARBA00022741"/>
    </source>
</evidence>
<dbReference type="GO" id="GO:0071555">
    <property type="term" value="P:cell wall organization"/>
    <property type="evidence" value="ECO:0007669"/>
    <property type="project" value="InterPro"/>
</dbReference>
<dbReference type="RefSeq" id="WP_009709695.1">
    <property type="nucleotide sequence ID" value="NZ_CP048103.1"/>
</dbReference>
<evidence type="ECO:0000256" key="4">
    <source>
        <dbReference type="ARBA" id="ARBA00022475"/>
    </source>
</evidence>
<reference evidence="17" key="1">
    <citation type="submission" date="2017-01" db="EMBL/GenBank/DDBJ databases">
        <authorList>
            <person name="Varghese N."/>
            <person name="Submissions S."/>
        </authorList>
    </citation>
    <scope>NUCLEOTIDE SEQUENCE [LARGE SCALE GENOMIC DNA]</scope>
    <source>
        <strain evidence="17">DSM 45196</strain>
    </source>
</reference>
<keyword evidence="4" id="KW-1003">Cell membrane</keyword>
<evidence type="ECO:0000256" key="7">
    <source>
        <dbReference type="ARBA" id="ARBA00022692"/>
    </source>
</evidence>
<dbReference type="EMBL" id="FTOD01000003">
    <property type="protein sequence ID" value="SIS62211.1"/>
    <property type="molecule type" value="Genomic_DNA"/>
</dbReference>
<dbReference type="PANTHER" id="PTHR34220">
    <property type="entry name" value="SENSOR HISTIDINE KINASE YPDA"/>
    <property type="match status" value="1"/>
</dbReference>
<dbReference type="GO" id="GO:0000155">
    <property type="term" value="F:phosphorelay sensor kinase activity"/>
    <property type="evidence" value="ECO:0007669"/>
    <property type="project" value="InterPro"/>
</dbReference>
<feature type="transmembrane region" description="Helical" evidence="14">
    <location>
        <begin position="185"/>
        <end position="208"/>
    </location>
</feature>
<accession>A0A1N7KKR7</accession>
<keyword evidence="7 14" id="KW-0812">Transmembrane</keyword>
<evidence type="ECO:0000259" key="15">
    <source>
        <dbReference type="PROSITE" id="PS50109"/>
    </source>
</evidence>
<dbReference type="AlphaFoldDB" id="A0A1N7KKR7"/>
<keyword evidence="6" id="KW-0808">Transferase</keyword>
<dbReference type="InterPro" id="IPR050640">
    <property type="entry name" value="Bact_2-comp_sensor_kinase"/>
</dbReference>
<keyword evidence="11 14" id="KW-1133">Transmembrane helix</keyword>
<keyword evidence="8" id="KW-0547">Nucleotide-binding</keyword>
<dbReference type="InterPro" id="IPR036890">
    <property type="entry name" value="HATPase_C_sf"/>
</dbReference>
<dbReference type="InterPro" id="IPR003594">
    <property type="entry name" value="HATPase_dom"/>
</dbReference>
<dbReference type="Gene3D" id="3.30.450.40">
    <property type="match status" value="1"/>
</dbReference>
<evidence type="ECO:0000256" key="3">
    <source>
        <dbReference type="ARBA" id="ARBA00012438"/>
    </source>
</evidence>
<dbReference type="SMART" id="SM00387">
    <property type="entry name" value="HATPase_c"/>
    <property type="match status" value="1"/>
</dbReference>
<sequence>MKVLTMTLFERLGLLLVLAFLLTRIPGFRSLLDRELDVKTTGMHALIFGLFGIAGAQAGVVMEGETFFSSFWVFQVEEHQMLVGTSLVAIVIAGLLGGPVVGWGAGCIVSLYMFQLGGMGALANSLVHPLTGFLAGWTARFFSQERVIAPTKALFIGIFPPILQGALLLVFSSQPEKMIPFVDRIGLPLVLSNSVAIAIFTAMIRVALHEQEQEAASATRRALTIAEEALPYLKKESPMEMAADIAELLFKELQVAAVSVTDRMEVLAHRGLGDDHHHRGDPLTSPLLQRAIQKGEVTIASMREEIRCPHPCCPLEAAIIVPIVQSGEISGLIQLYFRKSQQLRAVEVALAHGLGKLISNQLNAVSAEKLRLLIRDAELRNLQAQINPHFLFNTLHLISTLIRVNPDLARKITVHLGNYMRYNLRLASASLVPLEQEWEHLDAYLEILRIRFADRLNLVCHMEDGVGQAMLPPSTIQPLVENSIQHGLKDATSGGKVEIETRKGKEGIRIIVRDNGCGFAADILEQVGKTPVPSEKGSGIGLYNVNQRLIGLLGAESQLQVCNRRSGGSEISFRIPDREAAEEGVG</sequence>
<evidence type="ECO:0000256" key="2">
    <source>
        <dbReference type="ARBA" id="ARBA00004651"/>
    </source>
</evidence>
<name>A0A1N7KKR7_9BACL</name>
<dbReference type="GO" id="GO:0005524">
    <property type="term" value="F:ATP binding"/>
    <property type="evidence" value="ECO:0007669"/>
    <property type="project" value="UniProtKB-KW"/>
</dbReference>
<evidence type="ECO:0000256" key="13">
    <source>
        <dbReference type="ARBA" id="ARBA00023136"/>
    </source>
</evidence>
<gene>
    <name evidence="16" type="ORF">SAMN05421790_103135</name>
</gene>
<evidence type="ECO:0000256" key="12">
    <source>
        <dbReference type="ARBA" id="ARBA00023012"/>
    </source>
</evidence>
<dbReference type="Proteomes" id="UP000186795">
    <property type="component" value="Unassembled WGS sequence"/>
</dbReference>
<dbReference type="EC" id="2.7.13.3" evidence="3"/>
<comment type="catalytic activity">
    <reaction evidence="1">
        <text>ATP + protein L-histidine = ADP + protein N-phospho-L-histidine.</text>
        <dbReference type="EC" id="2.7.13.3"/>
    </reaction>
</comment>
<dbReference type="PANTHER" id="PTHR34220:SF7">
    <property type="entry name" value="SENSOR HISTIDINE KINASE YPDA"/>
    <property type="match status" value="1"/>
</dbReference>
<evidence type="ECO:0000256" key="5">
    <source>
        <dbReference type="ARBA" id="ARBA00022553"/>
    </source>
</evidence>